<feature type="compositionally biased region" description="Polar residues" evidence="1">
    <location>
        <begin position="160"/>
        <end position="169"/>
    </location>
</feature>
<feature type="region of interest" description="Disordered" evidence="1">
    <location>
        <begin position="91"/>
        <end position="169"/>
    </location>
</feature>
<sequence>MTSRQSFHRGALDHDEDDAYPRLNNSIPTFKVTLNALERDFDTQLTAVMDNLFDEFASLQDLEPVATTTSLAGGLDCSLNLLGNYTSDALSTMGNGNEVKNTKSPRDSDSVDDGETVVRTTNSSCPTSGSHNANQPPKNRGSDSVYSSSRNNRGDGIITRHTNAPAPSSVVQWGVQEPTSRQTNVASEDTIIRSTNSGSFYLKPHGATKQLEISQDTSPTADTGIIIRSTRPDELPGPVVDGVGRQTARFEFGMSTASDSPHNFGAIHSIAQSSAGPEFPGAFSSPHASSHSMSTHATYISDNRVDEDIEMTCDSSPEIVPEFPKQSFPGMQSHNDSLGNAWNQTPSGVSWVPVNNSTVASLNGSSYPIHVYPTSEPAAQIPPCAAPLPHPSIFELIGESPCPIAAPSPYIIPPAVIPNHVWQAERARSNTVDPPRPRRTRISAPYFFRTPLIFKQVRRGNKAVTSPIIYRVPLPFDSSMKYNDSQDARRDRRQYALSKDIRNAYQVKTHERPPSPASSYSSEGFSTSFISTNSTRSYDRKLSSPPPFKRRCFEEPVESPRGIFGNAFKSTVAWLSRQA</sequence>
<dbReference type="AlphaFoldDB" id="A0AAD7NNL3"/>
<feature type="region of interest" description="Disordered" evidence="1">
    <location>
        <begin position="1"/>
        <end position="21"/>
    </location>
</feature>
<evidence type="ECO:0000313" key="3">
    <source>
        <dbReference type="Proteomes" id="UP001215280"/>
    </source>
</evidence>
<keyword evidence="3" id="KW-1185">Reference proteome</keyword>
<name>A0AAD7NNL3_9AGAR</name>
<proteinExistence type="predicted"/>
<organism evidence="2 3">
    <name type="scientific">Mycena maculata</name>
    <dbReference type="NCBI Taxonomy" id="230809"/>
    <lineage>
        <taxon>Eukaryota</taxon>
        <taxon>Fungi</taxon>
        <taxon>Dikarya</taxon>
        <taxon>Basidiomycota</taxon>
        <taxon>Agaricomycotina</taxon>
        <taxon>Agaricomycetes</taxon>
        <taxon>Agaricomycetidae</taxon>
        <taxon>Agaricales</taxon>
        <taxon>Marasmiineae</taxon>
        <taxon>Mycenaceae</taxon>
        <taxon>Mycena</taxon>
    </lineage>
</organism>
<feature type="compositionally biased region" description="Basic and acidic residues" evidence="1">
    <location>
        <begin position="100"/>
        <end position="109"/>
    </location>
</feature>
<dbReference type="Proteomes" id="UP001215280">
    <property type="component" value="Unassembled WGS sequence"/>
</dbReference>
<evidence type="ECO:0000256" key="1">
    <source>
        <dbReference type="SAM" id="MobiDB-lite"/>
    </source>
</evidence>
<protein>
    <submittedName>
        <fullName evidence="2">Uncharacterized protein</fullName>
    </submittedName>
</protein>
<accession>A0AAD7NNL3</accession>
<reference evidence="2" key="1">
    <citation type="submission" date="2023-03" db="EMBL/GenBank/DDBJ databases">
        <title>Massive genome expansion in bonnet fungi (Mycena s.s.) driven by repeated elements and novel gene families across ecological guilds.</title>
        <authorList>
            <consortium name="Lawrence Berkeley National Laboratory"/>
            <person name="Harder C.B."/>
            <person name="Miyauchi S."/>
            <person name="Viragh M."/>
            <person name="Kuo A."/>
            <person name="Thoen E."/>
            <person name="Andreopoulos B."/>
            <person name="Lu D."/>
            <person name="Skrede I."/>
            <person name="Drula E."/>
            <person name="Henrissat B."/>
            <person name="Morin E."/>
            <person name="Kohler A."/>
            <person name="Barry K."/>
            <person name="LaButti K."/>
            <person name="Morin E."/>
            <person name="Salamov A."/>
            <person name="Lipzen A."/>
            <person name="Mereny Z."/>
            <person name="Hegedus B."/>
            <person name="Baldrian P."/>
            <person name="Stursova M."/>
            <person name="Weitz H."/>
            <person name="Taylor A."/>
            <person name="Grigoriev I.V."/>
            <person name="Nagy L.G."/>
            <person name="Martin F."/>
            <person name="Kauserud H."/>
        </authorList>
    </citation>
    <scope>NUCLEOTIDE SEQUENCE</scope>
    <source>
        <strain evidence="2">CBHHK188m</strain>
    </source>
</reference>
<comment type="caution">
    <text evidence="2">The sequence shown here is derived from an EMBL/GenBank/DDBJ whole genome shotgun (WGS) entry which is preliminary data.</text>
</comment>
<evidence type="ECO:0000313" key="2">
    <source>
        <dbReference type="EMBL" id="KAJ7769182.1"/>
    </source>
</evidence>
<dbReference type="EMBL" id="JARJLG010000026">
    <property type="protein sequence ID" value="KAJ7769182.1"/>
    <property type="molecule type" value="Genomic_DNA"/>
</dbReference>
<feature type="compositionally biased region" description="Polar residues" evidence="1">
    <location>
        <begin position="118"/>
        <end position="151"/>
    </location>
</feature>
<gene>
    <name evidence="2" type="ORF">DFH07DRAFT_807116</name>
</gene>